<gene>
    <name evidence="2" type="ORF">EYF80_000121</name>
</gene>
<keyword evidence="3" id="KW-1185">Reference proteome</keyword>
<organism evidence="2 3">
    <name type="scientific">Liparis tanakae</name>
    <name type="common">Tanaka's snailfish</name>
    <dbReference type="NCBI Taxonomy" id="230148"/>
    <lineage>
        <taxon>Eukaryota</taxon>
        <taxon>Metazoa</taxon>
        <taxon>Chordata</taxon>
        <taxon>Craniata</taxon>
        <taxon>Vertebrata</taxon>
        <taxon>Euteleostomi</taxon>
        <taxon>Actinopterygii</taxon>
        <taxon>Neopterygii</taxon>
        <taxon>Teleostei</taxon>
        <taxon>Neoteleostei</taxon>
        <taxon>Acanthomorphata</taxon>
        <taxon>Eupercaria</taxon>
        <taxon>Perciformes</taxon>
        <taxon>Cottioidei</taxon>
        <taxon>Cottales</taxon>
        <taxon>Liparidae</taxon>
        <taxon>Liparis</taxon>
    </lineage>
</organism>
<feature type="compositionally biased region" description="Basic and acidic residues" evidence="1">
    <location>
        <begin position="1"/>
        <end position="13"/>
    </location>
</feature>
<comment type="caution">
    <text evidence="2">The sequence shown here is derived from an EMBL/GenBank/DDBJ whole genome shotgun (WGS) entry which is preliminary data.</text>
</comment>
<evidence type="ECO:0000313" key="3">
    <source>
        <dbReference type="Proteomes" id="UP000314294"/>
    </source>
</evidence>
<sequence length="67" mass="7234">MGCQGRGEERETGADAPGRGLRVGEMRESAARPAGARDVNRGEPERKGRARSTRLVKHRTAMPAGVY</sequence>
<name>A0A4Z2JIR5_9TELE</name>
<dbReference type="EMBL" id="SRLO01000001">
    <property type="protein sequence ID" value="TNN89518.1"/>
    <property type="molecule type" value="Genomic_DNA"/>
</dbReference>
<dbReference type="AlphaFoldDB" id="A0A4Z2JIR5"/>
<feature type="region of interest" description="Disordered" evidence="1">
    <location>
        <begin position="1"/>
        <end position="67"/>
    </location>
</feature>
<protein>
    <submittedName>
        <fullName evidence="2">Uncharacterized protein</fullName>
    </submittedName>
</protein>
<evidence type="ECO:0000256" key="1">
    <source>
        <dbReference type="SAM" id="MobiDB-lite"/>
    </source>
</evidence>
<dbReference type="Proteomes" id="UP000314294">
    <property type="component" value="Unassembled WGS sequence"/>
</dbReference>
<accession>A0A4Z2JIR5</accession>
<evidence type="ECO:0000313" key="2">
    <source>
        <dbReference type="EMBL" id="TNN89518.1"/>
    </source>
</evidence>
<feature type="compositionally biased region" description="Basic and acidic residues" evidence="1">
    <location>
        <begin position="38"/>
        <end position="47"/>
    </location>
</feature>
<proteinExistence type="predicted"/>
<feature type="compositionally biased region" description="Basic residues" evidence="1">
    <location>
        <begin position="48"/>
        <end position="60"/>
    </location>
</feature>
<reference evidence="2 3" key="1">
    <citation type="submission" date="2019-03" db="EMBL/GenBank/DDBJ databases">
        <title>First draft genome of Liparis tanakae, snailfish: a comprehensive survey of snailfish specific genes.</title>
        <authorList>
            <person name="Kim W."/>
            <person name="Song I."/>
            <person name="Jeong J.-H."/>
            <person name="Kim D."/>
            <person name="Kim S."/>
            <person name="Ryu S."/>
            <person name="Song J.Y."/>
            <person name="Lee S.K."/>
        </authorList>
    </citation>
    <scope>NUCLEOTIDE SEQUENCE [LARGE SCALE GENOMIC DNA]</scope>
    <source>
        <tissue evidence="2">Muscle</tissue>
    </source>
</reference>